<dbReference type="PANTHER" id="PTHR46060:SF1">
    <property type="entry name" value="MARINER MOS1 TRANSPOSASE-LIKE PROTEIN"/>
    <property type="match status" value="1"/>
</dbReference>
<evidence type="ECO:0000256" key="1">
    <source>
        <dbReference type="SAM" id="MobiDB-lite"/>
    </source>
</evidence>
<accession>A0A4Y2QSR0</accession>
<name>A0A4Y2QSR0_ARAVE</name>
<dbReference type="EMBL" id="BGPR01014698">
    <property type="protein sequence ID" value="GBN66300.1"/>
    <property type="molecule type" value="Genomic_DNA"/>
</dbReference>
<organism evidence="2 3">
    <name type="scientific">Araneus ventricosus</name>
    <name type="common">Orbweaver spider</name>
    <name type="synonym">Epeira ventricosa</name>
    <dbReference type="NCBI Taxonomy" id="182803"/>
    <lineage>
        <taxon>Eukaryota</taxon>
        <taxon>Metazoa</taxon>
        <taxon>Ecdysozoa</taxon>
        <taxon>Arthropoda</taxon>
        <taxon>Chelicerata</taxon>
        <taxon>Arachnida</taxon>
        <taxon>Araneae</taxon>
        <taxon>Araneomorphae</taxon>
        <taxon>Entelegynae</taxon>
        <taxon>Araneoidea</taxon>
        <taxon>Araneidae</taxon>
        <taxon>Araneus</taxon>
    </lineage>
</organism>
<proteinExistence type="predicted"/>
<dbReference type="Proteomes" id="UP000499080">
    <property type="component" value="Unassembled WGS sequence"/>
</dbReference>
<keyword evidence="3" id="KW-1185">Reference proteome</keyword>
<sequence>MAVSIQNPAKSEVRSVIRFLHAKGECPADIHRQIVSVYGNIMNRQNVTKLCRPFSEGRTDVHEKHSTGRPSVISDALLRKTEEVIQANRRLTLRELHKIIPEVPMTTLHERVTVTLGYHKLCARWVPRMLTEEHKRKGWASHSTSSHASIRSSTIQLGP</sequence>
<dbReference type="OrthoDB" id="8191996at2759"/>
<dbReference type="InterPro" id="IPR052709">
    <property type="entry name" value="Transposase-MT_Hybrid"/>
</dbReference>
<evidence type="ECO:0000313" key="3">
    <source>
        <dbReference type="Proteomes" id="UP000499080"/>
    </source>
</evidence>
<evidence type="ECO:0000313" key="2">
    <source>
        <dbReference type="EMBL" id="GBN66300.1"/>
    </source>
</evidence>
<reference evidence="2 3" key="1">
    <citation type="journal article" date="2019" name="Sci. Rep.">
        <title>Orb-weaving spider Araneus ventricosus genome elucidates the spidroin gene catalogue.</title>
        <authorList>
            <person name="Kono N."/>
            <person name="Nakamura H."/>
            <person name="Ohtoshi R."/>
            <person name="Moran D.A.P."/>
            <person name="Shinohara A."/>
            <person name="Yoshida Y."/>
            <person name="Fujiwara M."/>
            <person name="Mori M."/>
            <person name="Tomita M."/>
            <person name="Arakawa K."/>
        </authorList>
    </citation>
    <scope>NUCLEOTIDE SEQUENCE [LARGE SCALE GENOMIC DNA]</scope>
</reference>
<dbReference type="PANTHER" id="PTHR46060">
    <property type="entry name" value="MARINER MOS1 TRANSPOSASE-LIKE PROTEIN"/>
    <property type="match status" value="1"/>
</dbReference>
<evidence type="ECO:0008006" key="4">
    <source>
        <dbReference type="Google" id="ProtNLM"/>
    </source>
</evidence>
<feature type="region of interest" description="Disordered" evidence="1">
    <location>
        <begin position="136"/>
        <end position="159"/>
    </location>
</feature>
<protein>
    <recommendedName>
        <fullName evidence="4">Mos1 transposase HTH domain-containing protein</fullName>
    </recommendedName>
</protein>
<comment type="caution">
    <text evidence="2">The sequence shown here is derived from an EMBL/GenBank/DDBJ whole genome shotgun (WGS) entry which is preliminary data.</text>
</comment>
<gene>
    <name evidence="2" type="ORF">AVEN_169592_1</name>
</gene>
<feature type="compositionally biased region" description="Low complexity" evidence="1">
    <location>
        <begin position="140"/>
        <end position="159"/>
    </location>
</feature>
<dbReference type="AlphaFoldDB" id="A0A4Y2QSR0"/>